<reference evidence="2 3" key="1">
    <citation type="journal article" date="2015" name="Genome Biol. Evol.">
        <title>Comparative Genomics of a Bacterivorous Green Alga Reveals Evolutionary Causalities and Consequences of Phago-Mixotrophic Mode of Nutrition.</title>
        <authorList>
            <person name="Burns J.A."/>
            <person name="Paasch A."/>
            <person name="Narechania A."/>
            <person name="Kim E."/>
        </authorList>
    </citation>
    <scope>NUCLEOTIDE SEQUENCE [LARGE SCALE GENOMIC DNA]</scope>
    <source>
        <strain evidence="2 3">PLY_AMNH</strain>
    </source>
</reference>
<keyword evidence="3" id="KW-1185">Reference proteome</keyword>
<evidence type="ECO:0000256" key="1">
    <source>
        <dbReference type="SAM" id="MobiDB-lite"/>
    </source>
</evidence>
<protein>
    <submittedName>
        <fullName evidence="2">Uncharacterized protein</fullName>
    </submittedName>
</protein>
<feature type="region of interest" description="Disordered" evidence="1">
    <location>
        <begin position="489"/>
        <end position="509"/>
    </location>
</feature>
<name>A0AAE0GTY4_9CHLO</name>
<proteinExistence type="predicted"/>
<dbReference type="Proteomes" id="UP001190700">
    <property type="component" value="Unassembled WGS sequence"/>
</dbReference>
<evidence type="ECO:0000313" key="2">
    <source>
        <dbReference type="EMBL" id="KAK3284128.1"/>
    </source>
</evidence>
<accession>A0AAE0GTY4</accession>
<evidence type="ECO:0000313" key="3">
    <source>
        <dbReference type="Proteomes" id="UP001190700"/>
    </source>
</evidence>
<dbReference type="AlphaFoldDB" id="A0AAE0GTY4"/>
<sequence length="509" mass="53062">MEQHLVRENRAEDWTPTAATRKAQLWESLDPAFYAAVKVFQAASDGGATAFAAAVELYGVPAVVGTGAASGGVDVFAYGFTPGASGASGDDDMDVHEELRDLRQQIGTAISMQQVSLPLAHGISFAGVSTEPQSAIVPPAGGDQPAFMGHVHRPTEEFPGGVELVPVRQHVPTVSIDPPVSAVVCSFSRGAASFVEPEKDSRFLIDDLFSEADTDEEGFPPIIDGGPRVAASCGVSAWRPRQVVLLAKLVPALQEAFEAQDPLFAPLFDLEDAALAVRSEANKLLFSTLEFIVCPASPAGDWLEASATLHPLDGKRVLLEFARHLLDSGTHTAVRTLSAAAVATEDNSSQLSDLTVIIFDVKRQLKVLTDKVNGKGFTPWADKGNIGHGGGGSDKIAQLGGLSVTAEGKDMAMRYMHAGSETGSYDSDVDESAAECDPADAPLSAAALGKACAPGYTGLAVGGAAETTTGTSLLTPTTMTCDGARLGAAAPAATPPRRRSRYRAQQGLH</sequence>
<organism evidence="2 3">
    <name type="scientific">Cymbomonas tetramitiformis</name>
    <dbReference type="NCBI Taxonomy" id="36881"/>
    <lineage>
        <taxon>Eukaryota</taxon>
        <taxon>Viridiplantae</taxon>
        <taxon>Chlorophyta</taxon>
        <taxon>Pyramimonadophyceae</taxon>
        <taxon>Pyramimonadales</taxon>
        <taxon>Pyramimonadaceae</taxon>
        <taxon>Cymbomonas</taxon>
    </lineage>
</organism>
<gene>
    <name evidence="2" type="ORF">CYMTET_8207</name>
</gene>
<dbReference type="EMBL" id="LGRX02002490">
    <property type="protein sequence ID" value="KAK3284128.1"/>
    <property type="molecule type" value="Genomic_DNA"/>
</dbReference>
<comment type="caution">
    <text evidence="2">The sequence shown here is derived from an EMBL/GenBank/DDBJ whole genome shotgun (WGS) entry which is preliminary data.</text>
</comment>